<name>A0A3B0SSS3_9ZZZZ</name>
<evidence type="ECO:0000256" key="1">
    <source>
        <dbReference type="ARBA" id="ARBA00001933"/>
    </source>
</evidence>
<accession>A0A3B0SSS3</accession>
<dbReference type="PANTHER" id="PTHR42743">
    <property type="entry name" value="AMINO-ACID AMINOTRANSFERASE"/>
    <property type="match status" value="1"/>
</dbReference>
<evidence type="ECO:0000256" key="3">
    <source>
        <dbReference type="ARBA" id="ARBA00022898"/>
    </source>
</evidence>
<dbReference type="EMBL" id="UOEI01000655">
    <property type="protein sequence ID" value="VAW08935.1"/>
    <property type="molecule type" value="Genomic_DNA"/>
</dbReference>
<dbReference type="GO" id="GO:0046394">
    <property type="term" value="P:carboxylic acid biosynthetic process"/>
    <property type="evidence" value="ECO:0007669"/>
    <property type="project" value="UniProtKB-ARBA"/>
</dbReference>
<dbReference type="InterPro" id="IPR001544">
    <property type="entry name" value="Aminotrans_IV"/>
</dbReference>
<dbReference type="InterPro" id="IPR043132">
    <property type="entry name" value="BCAT-like_C"/>
</dbReference>
<dbReference type="GO" id="GO:0008483">
    <property type="term" value="F:transaminase activity"/>
    <property type="evidence" value="ECO:0007669"/>
    <property type="project" value="UniProtKB-KW"/>
</dbReference>
<keyword evidence="4" id="KW-0808">Transferase</keyword>
<sequence>MQGTTHEAMPDARNDTVWVYVDGEWFPRPDAKISVFDSAFLVGDGVWEGLRYHNGAFIHLDRHLDRLFASAAGVHLDIGRTRQELESLLQEIIDRNEMTSDAHVRLMVTRGTKRTPLQDPRLVDGGPTIVMIAEHKRPNPQATASGIRLTTASIRRPDPNTLDQRWNCHSKIHEVVALLEAIQAGADEALMLDPNGNVATCNSTNFFIVVGGNVWTSNGRYCLNGITRALVLELATDLGITAVERNFVLEDVYGADEAFVTGTYGGLTPVVQVDGYTIGTGQPGPVTAQLAAARARAFDAASRGAP</sequence>
<dbReference type="InterPro" id="IPR050571">
    <property type="entry name" value="Class-IV_PLP-Dep_Aminotrnsfr"/>
</dbReference>
<evidence type="ECO:0000313" key="4">
    <source>
        <dbReference type="EMBL" id="VAW08935.1"/>
    </source>
</evidence>
<dbReference type="AlphaFoldDB" id="A0A3B0SSS3"/>
<dbReference type="Gene3D" id="3.30.470.10">
    <property type="match status" value="1"/>
</dbReference>
<organism evidence="4">
    <name type="scientific">hydrothermal vent metagenome</name>
    <dbReference type="NCBI Taxonomy" id="652676"/>
    <lineage>
        <taxon>unclassified sequences</taxon>
        <taxon>metagenomes</taxon>
        <taxon>ecological metagenomes</taxon>
    </lineage>
</organism>
<dbReference type="InterPro" id="IPR036038">
    <property type="entry name" value="Aminotransferase-like"/>
</dbReference>
<dbReference type="GO" id="GO:0008652">
    <property type="term" value="P:amino acid biosynthetic process"/>
    <property type="evidence" value="ECO:0007669"/>
    <property type="project" value="UniProtKB-ARBA"/>
</dbReference>
<dbReference type="SUPFAM" id="SSF56752">
    <property type="entry name" value="D-aminoacid aminotransferase-like PLP-dependent enzymes"/>
    <property type="match status" value="1"/>
</dbReference>
<gene>
    <name evidence="4" type="ORF">MNBD_ACTINO01-2101</name>
</gene>
<proteinExistence type="inferred from homology"/>
<dbReference type="Gene3D" id="3.20.10.10">
    <property type="entry name" value="D-amino Acid Aminotransferase, subunit A, domain 2"/>
    <property type="match status" value="1"/>
</dbReference>
<dbReference type="FunFam" id="3.20.10.10:FF:000002">
    <property type="entry name" value="D-alanine aminotransferase"/>
    <property type="match status" value="1"/>
</dbReference>
<keyword evidence="3" id="KW-0663">Pyridoxal phosphate</keyword>
<protein>
    <submittedName>
        <fullName evidence="4">Aminotransferase, class IV</fullName>
    </submittedName>
</protein>
<reference evidence="4" key="1">
    <citation type="submission" date="2018-06" db="EMBL/GenBank/DDBJ databases">
        <authorList>
            <person name="Zhirakovskaya E."/>
        </authorList>
    </citation>
    <scope>NUCLEOTIDE SEQUENCE</scope>
</reference>
<comment type="similarity">
    <text evidence="2">Belongs to the class-IV pyridoxal-phosphate-dependent aminotransferase family.</text>
</comment>
<dbReference type="Pfam" id="PF01063">
    <property type="entry name" value="Aminotran_4"/>
    <property type="match status" value="1"/>
</dbReference>
<evidence type="ECO:0000256" key="2">
    <source>
        <dbReference type="ARBA" id="ARBA00009320"/>
    </source>
</evidence>
<dbReference type="InterPro" id="IPR043131">
    <property type="entry name" value="BCAT-like_N"/>
</dbReference>
<comment type="cofactor">
    <cofactor evidence="1">
        <name>pyridoxal 5'-phosphate</name>
        <dbReference type="ChEBI" id="CHEBI:597326"/>
    </cofactor>
</comment>
<keyword evidence="4" id="KW-0032">Aminotransferase</keyword>
<dbReference type="PANTHER" id="PTHR42743:SF11">
    <property type="entry name" value="AMINODEOXYCHORISMATE LYASE"/>
    <property type="match status" value="1"/>
</dbReference>